<dbReference type="EMBL" id="MKQR01000009">
    <property type="protein sequence ID" value="OLR93855.1"/>
    <property type="molecule type" value="Genomic_DNA"/>
</dbReference>
<name>A0A1Q9LPB1_9PSEU</name>
<dbReference type="SMART" id="SM00347">
    <property type="entry name" value="HTH_MARR"/>
    <property type="match status" value="1"/>
</dbReference>
<gene>
    <name evidence="2" type="ORF">BJP25_16670</name>
</gene>
<dbReference type="InterPro" id="IPR036388">
    <property type="entry name" value="WH-like_DNA-bd_sf"/>
</dbReference>
<feature type="domain" description="HTH marR-type" evidence="1">
    <location>
        <begin position="14"/>
        <end position="146"/>
    </location>
</feature>
<dbReference type="Gene3D" id="1.10.10.10">
    <property type="entry name" value="Winged helix-like DNA-binding domain superfamily/Winged helix DNA-binding domain"/>
    <property type="match status" value="1"/>
</dbReference>
<dbReference type="GO" id="GO:0003700">
    <property type="term" value="F:DNA-binding transcription factor activity"/>
    <property type="evidence" value="ECO:0007669"/>
    <property type="project" value="InterPro"/>
</dbReference>
<dbReference type="Pfam" id="PF12802">
    <property type="entry name" value="MarR_2"/>
    <property type="match status" value="1"/>
</dbReference>
<dbReference type="InterPro" id="IPR000835">
    <property type="entry name" value="HTH_MarR-typ"/>
</dbReference>
<evidence type="ECO:0000313" key="2">
    <source>
        <dbReference type="EMBL" id="OLR93855.1"/>
    </source>
</evidence>
<dbReference type="InterPro" id="IPR036390">
    <property type="entry name" value="WH_DNA-bd_sf"/>
</dbReference>
<accession>A0A1Q9LPB1</accession>
<dbReference type="PROSITE" id="PS50995">
    <property type="entry name" value="HTH_MARR_2"/>
    <property type="match status" value="1"/>
</dbReference>
<evidence type="ECO:0000259" key="1">
    <source>
        <dbReference type="PROSITE" id="PS50995"/>
    </source>
</evidence>
<dbReference type="PANTHER" id="PTHR33164">
    <property type="entry name" value="TRANSCRIPTIONAL REGULATOR, MARR FAMILY"/>
    <property type="match status" value="1"/>
</dbReference>
<dbReference type="Proteomes" id="UP000186040">
    <property type="component" value="Unassembled WGS sequence"/>
</dbReference>
<proteinExistence type="predicted"/>
<dbReference type="STRING" id="1193682.BJP25_16670"/>
<evidence type="ECO:0000313" key="3">
    <source>
        <dbReference type="Proteomes" id="UP000186040"/>
    </source>
</evidence>
<organism evidence="2 3">
    <name type="scientific">Actinokineospora bangkokensis</name>
    <dbReference type="NCBI Taxonomy" id="1193682"/>
    <lineage>
        <taxon>Bacteria</taxon>
        <taxon>Bacillati</taxon>
        <taxon>Actinomycetota</taxon>
        <taxon>Actinomycetes</taxon>
        <taxon>Pseudonocardiales</taxon>
        <taxon>Pseudonocardiaceae</taxon>
        <taxon>Actinokineospora</taxon>
    </lineage>
</organism>
<reference evidence="2 3" key="1">
    <citation type="submission" date="2016-10" db="EMBL/GenBank/DDBJ databases">
        <title>The Draft Genome Sequence of Actinokineospora bangkokensis 44EHWT reveals the biosynthetic pathway of antifungal compounds Thailandins with unusual extender unit butylmalonyl-CoA.</title>
        <authorList>
            <person name="Greule A."/>
            <person name="Intra B."/>
            <person name="Flemming S."/>
            <person name="Rommel M.G."/>
            <person name="Panbangred W."/>
            <person name="Bechthold A."/>
        </authorList>
    </citation>
    <scope>NUCLEOTIDE SEQUENCE [LARGE SCALE GENOMIC DNA]</scope>
    <source>
        <strain evidence="2 3">44EHW</strain>
    </source>
</reference>
<sequence>MATVSTPAAAADPHDVLGYLLKHANQRLAALTDAALAPLGIDGKDFGALRVLAGGEPTSQLQVAQRLGVDRTTMVALLDALERKGIVARRPDPADRRRNIVELTEQGHETFARARVEHAGAEGRFLAAIDPDAAAQLRRTLRALVERAEPGTPPGPGPAPRG</sequence>
<keyword evidence="3" id="KW-1185">Reference proteome</keyword>
<dbReference type="AlphaFoldDB" id="A0A1Q9LPB1"/>
<protein>
    <submittedName>
        <fullName evidence="2">MarR family transcriptional regulator</fullName>
    </submittedName>
</protein>
<dbReference type="PANTHER" id="PTHR33164:SF99">
    <property type="entry name" value="MARR FAMILY REGULATORY PROTEIN"/>
    <property type="match status" value="1"/>
</dbReference>
<dbReference type="InterPro" id="IPR039422">
    <property type="entry name" value="MarR/SlyA-like"/>
</dbReference>
<comment type="caution">
    <text evidence="2">The sequence shown here is derived from an EMBL/GenBank/DDBJ whole genome shotgun (WGS) entry which is preliminary data.</text>
</comment>
<dbReference type="SUPFAM" id="SSF46785">
    <property type="entry name" value="Winged helix' DNA-binding domain"/>
    <property type="match status" value="1"/>
</dbReference>
<dbReference type="GO" id="GO:0006950">
    <property type="term" value="P:response to stress"/>
    <property type="evidence" value="ECO:0007669"/>
    <property type="project" value="TreeGrafter"/>
</dbReference>
<dbReference type="PRINTS" id="PR00598">
    <property type="entry name" value="HTHMARR"/>
</dbReference>
<dbReference type="OrthoDB" id="4463574at2"/>